<name>A0A0V0Z5A9_TRIBR</name>
<accession>A0A0V0Z5A9</accession>
<dbReference type="Proteomes" id="UP000054653">
    <property type="component" value="Unassembled WGS sequence"/>
</dbReference>
<sequence length="33" mass="3797">MFVFVNRLDPQTISLAIVAAWQETAKEYQNLEA</sequence>
<reference evidence="1 2" key="1">
    <citation type="submission" date="2015-01" db="EMBL/GenBank/DDBJ databases">
        <title>Evolution of Trichinella species and genotypes.</title>
        <authorList>
            <person name="Korhonen P.K."/>
            <person name="Edoardo P."/>
            <person name="Giuseppe L.R."/>
            <person name="Gasser R.B."/>
        </authorList>
    </citation>
    <scope>NUCLEOTIDE SEQUENCE [LARGE SCALE GENOMIC DNA]</scope>
    <source>
        <strain evidence="1">ISS120</strain>
    </source>
</reference>
<keyword evidence="2" id="KW-1185">Reference proteome</keyword>
<organism evidence="1 2">
    <name type="scientific">Trichinella britovi</name>
    <name type="common">Parasitic roundworm</name>
    <dbReference type="NCBI Taxonomy" id="45882"/>
    <lineage>
        <taxon>Eukaryota</taxon>
        <taxon>Metazoa</taxon>
        <taxon>Ecdysozoa</taxon>
        <taxon>Nematoda</taxon>
        <taxon>Enoplea</taxon>
        <taxon>Dorylaimia</taxon>
        <taxon>Trichinellida</taxon>
        <taxon>Trichinellidae</taxon>
        <taxon>Trichinella</taxon>
    </lineage>
</organism>
<gene>
    <name evidence="1" type="ORF">T03_2068</name>
</gene>
<dbReference type="EMBL" id="JYDI01004085">
    <property type="protein sequence ID" value="KRY07670.1"/>
    <property type="molecule type" value="Genomic_DNA"/>
</dbReference>
<evidence type="ECO:0000313" key="1">
    <source>
        <dbReference type="EMBL" id="KRY07670.1"/>
    </source>
</evidence>
<proteinExistence type="predicted"/>
<comment type="caution">
    <text evidence="1">The sequence shown here is derived from an EMBL/GenBank/DDBJ whole genome shotgun (WGS) entry which is preliminary data.</text>
</comment>
<protein>
    <submittedName>
        <fullName evidence="1">Uncharacterized protein</fullName>
    </submittedName>
</protein>
<dbReference type="AlphaFoldDB" id="A0A0V0Z5A9"/>
<evidence type="ECO:0000313" key="2">
    <source>
        <dbReference type="Proteomes" id="UP000054653"/>
    </source>
</evidence>